<proteinExistence type="inferred from homology"/>
<dbReference type="PANTHER" id="PTHR30411:SF4">
    <property type="entry name" value="YBAK_AMINOACYL-TRNA SYNTHETASE-ASSOCIATED DOMAIN-CONTAINING PROTEIN"/>
    <property type="match status" value="1"/>
</dbReference>
<dbReference type="GO" id="GO:0006281">
    <property type="term" value="P:DNA repair"/>
    <property type="evidence" value="ECO:0007669"/>
    <property type="project" value="InterPro"/>
</dbReference>
<evidence type="ECO:0000256" key="1">
    <source>
        <dbReference type="ARBA" id="ARBA00007692"/>
    </source>
</evidence>
<dbReference type="EMBL" id="QOKY01000169">
    <property type="protein sequence ID" value="RMZ55252.1"/>
    <property type="molecule type" value="Genomic_DNA"/>
</dbReference>
<protein>
    <recommendedName>
        <fullName evidence="6">YbaK/aminoacyl-tRNA synthetase-associated domain-containing protein</fullName>
    </recommendedName>
</protein>
<dbReference type="GO" id="GO:0005524">
    <property type="term" value="F:ATP binding"/>
    <property type="evidence" value="ECO:0007669"/>
    <property type="project" value="InterPro"/>
</dbReference>
<comment type="similarity">
    <text evidence="1">Belongs to the mTERF family.</text>
</comment>
<feature type="non-terminal residue" evidence="4">
    <location>
        <position position="1"/>
    </location>
</feature>
<dbReference type="GO" id="GO:0006353">
    <property type="term" value="P:DNA-templated transcription termination"/>
    <property type="evidence" value="ECO:0007669"/>
    <property type="project" value="UniProtKB-KW"/>
</dbReference>
<sequence>ERIARLERTWESLCGRLAALEMATGLPTPPAVKPSPLAACMRPEDTTPAEHMGEGASPTQLRLAQELLSRGVTRFAFQRVPEPYYSWPLEGRRQALGAASVYHLCKSMVMVNTKAHASVTDCSDPLNPKYYMIIYAARLNAEKLKAWAHALKNSEIPKKYYNLRLAPEEDSGRLTGFIHNAVTPIGSLAQIPTVLSHRIAALPEDTFFWLGAGEVDLKVGLYVKDFVRAYGAHVVDCTYDECRSSEHRDSHPVMCPTMTGWRATPPHAGPAFTFRAWHRALVPSRHGACLPRCSSVHTFQSPGSPVWGPEGQPGPGCTTRMLTSIGMSRREAQRMEALYPAQDQTEAILTLLADGPRVPVRVLPEVLLACPDILALTPKALEEQIDWLRGIWTTGHGLSTAVQVWAARQAALEPLGFTPAQAEAMLRACPTLFTAPADEDAVRDALLGAGVPEGDLGSLPPAFLAALSRSPACLQAQGAMALRAQLARLAAWGVPHAAAREVLGACPALLSTPPATLAAAVAVLERAGLGGPALARVIAGWPAVLRANPNTINLTLSLLRFCAVPLAKVVESPIVFKPDPMATTGPRLSYLATCNPQGLERYKLSSIVTTSDEEFARRRTSQPVDEYRVFKERWLRLTWQKLMERAGKGDAQVPPDGESLARAIRRQLLALPQKAEEPREAP</sequence>
<dbReference type="InterPro" id="IPR011114">
    <property type="entry name" value="RuvA_C"/>
</dbReference>
<dbReference type="InterPro" id="IPR003690">
    <property type="entry name" value="MTERF"/>
</dbReference>
<dbReference type="AlphaFoldDB" id="A0A3M7L173"/>
<dbReference type="GO" id="GO:0006310">
    <property type="term" value="P:DNA recombination"/>
    <property type="evidence" value="ECO:0007669"/>
    <property type="project" value="InterPro"/>
</dbReference>
<keyword evidence="2" id="KW-0804">Transcription</keyword>
<keyword evidence="2" id="KW-0806">Transcription termination</keyword>
<dbReference type="GO" id="GO:0003676">
    <property type="term" value="F:nucleic acid binding"/>
    <property type="evidence" value="ECO:0007669"/>
    <property type="project" value="InterPro"/>
</dbReference>
<name>A0A3M7L173_AUXPR</name>
<dbReference type="GO" id="GO:0009379">
    <property type="term" value="C:Holliday junction helicase complex"/>
    <property type="evidence" value="ECO:0007669"/>
    <property type="project" value="InterPro"/>
</dbReference>
<evidence type="ECO:0000313" key="5">
    <source>
        <dbReference type="Proteomes" id="UP000279271"/>
    </source>
</evidence>
<reference evidence="5" key="1">
    <citation type="journal article" date="2018" name="Algal Res.">
        <title>Characterization of plant carbon substrate utilization by Auxenochlorella protothecoides.</title>
        <authorList>
            <person name="Vogler B.W."/>
            <person name="Starkenburg S.R."/>
            <person name="Sudasinghe N."/>
            <person name="Schambach J.Y."/>
            <person name="Rollin J.A."/>
            <person name="Pattathil S."/>
            <person name="Barry A.N."/>
        </authorList>
    </citation>
    <scope>NUCLEOTIDE SEQUENCE [LARGE SCALE GENOMIC DNA]</scope>
    <source>
        <strain evidence="5">UTEX 25</strain>
    </source>
</reference>
<gene>
    <name evidence="4" type="ORF">APUTEX25_005530</name>
</gene>
<keyword evidence="2" id="KW-0805">Transcription regulation</keyword>
<dbReference type="GO" id="GO:0002161">
    <property type="term" value="F:aminoacyl-tRNA deacylase activity"/>
    <property type="evidence" value="ECO:0007669"/>
    <property type="project" value="InterPro"/>
</dbReference>
<dbReference type="Proteomes" id="UP000279271">
    <property type="component" value="Unassembled WGS sequence"/>
</dbReference>
<dbReference type="SUPFAM" id="SSF55826">
    <property type="entry name" value="YbaK/ProRS associated domain"/>
    <property type="match status" value="1"/>
</dbReference>
<comment type="caution">
    <text evidence="4">The sequence shown here is derived from an EMBL/GenBank/DDBJ whole genome shotgun (WGS) entry which is preliminary data.</text>
</comment>
<evidence type="ECO:0008006" key="6">
    <source>
        <dbReference type="Google" id="ProtNLM"/>
    </source>
</evidence>
<dbReference type="GO" id="GO:0009378">
    <property type="term" value="F:four-way junction helicase activity"/>
    <property type="evidence" value="ECO:0007669"/>
    <property type="project" value="InterPro"/>
</dbReference>
<keyword evidence="3" id="KW-0809">Transit peptide</keyword>
<dbReference type="InterPro" id="IPR038538">
    <property type="entry name" value="MTERF_sf"/>
</dbReference>
<dbReference type="CDD" id="cd14332">
    <property type="entry name" value="UBA_RuvA_C"/>
    <property type="match status" value="1"/>
</dbReference>
<evidence type="ECO:0000256" key="2">
    <source>
        <dbReference type="ARBA" id="ARBA00022472"/>
    </source>
</evidence>
<dbReference type="Gene3D" id="1.25.70.10">
    <property type="entry name" value="Transcription termination factor 3, mitochondrial"/>
    <property type="match status" value="1"/>
</dbReference>
<dbReference type="CDD" id="cd04332">
    <property type="entry name" value="YbaK_like"/>
    <property type="match status" value="1"/>
</dbReference>
<dbReference type="PANTHER" id="PTHR30411">
    <property type="entry name" value="CYTOPLASMIC PROTEIN"/>
    <property type="match status" value="1"/>
</dbReference>
<organism evidence="4 5">
    <name type="scientific">Auxenochlorella protothecoides</name>
    <name type="common">Green microalga</name>
    <name type="synonym">Chlorella protothecoides</name>
    <dbReference type="NCBI Taxonomy" id="3075"/>
    <lineage>
        <taxon>Eukaryota</taxon>
        <taxon>Viridiplantae</taxon>
        <taxon>Chlorophyta</taxon>
        <taxon>core chlorophytes</taxon>
        <taxon>Trebouxiophyceae</taxon>
        <taxon>Chlorellales</taxon>
        <taxon>Chlorellaceae</taxon>
        <taxon>Auxenochlorella</taxon>
    </lineage>
</organism>
<evidence type="ECO:0000313" key="4">
    <source>
        <dbReference type="EMBL" id="RMZ55252.1"/>
    </source>
</evidence>
<dbReference type="InterPro" id="IPR036754">
    <property type="entry name" value="YbaK/aa-tRNA-synt-asso_dom_sf"/>
</dbReference>
<dbReference type="Gene3D" id="3.90.960.10">
    <property type="entry name" value="YbaK/aminoacyl-tRNA synthetase-associated domain"/>
    <property type="match status" value="1"/>
</dbReference>
<dbReference type="Pfam" id="PF02536">
    <property type="entry name" value="mTERF"/>
    <property type="match status" value="1"/>
</dbReference>
<accession>A0A3M7L173</accession>
<evidence type="ECO:0000256" key="3">
    <source>
        <dbReference type="ARBA" id="ARBA00022946"/>
    </source>
</evidence>